<evidence type="ECO:0000313" key="5">
    <source>
        <dbReference type="Proteomes" id="UP000190166"/>
    </source>
</evidence>
<keyword evidence="2" id="KW-0479">Metal-binding</keyword>
<evidence type="ECO:0000313" key="4">
    <source>
        <dbReference type="EMBL" id="SKD10011.1"/>
    </source>
</evidence>
<dbReference type="Gene3D" id="3.90.850.10">
    <property type="entry name" value="Fumarylacetoacetase-like, C-terminal domain"/>
    <property type="match status" value="1"/>
</dbReference>
<reference evidence="5" key="1">
    <citation type="submission" date="2017-02" db="EMBL/GenBank/DDBJ databases">
        <authorList>
            <person name="Varghese N."/>
            <person name="Submissions S."/>
        </authorList>
    </citation>
    <scope>NUCLEOTIDE SEQUENCE [LARGE SCALE GENOMIC DNA]</scope>
    <source>
        <strain evidence="5">DSM 18108</strain>
    </source>
</reference>
<dbReference type="InterPro" id="IPR011234">
    <property type="entry name" value="Fumarylacetoacetase-like_C"/>
</dbReference>
<gene>
    <name evidence="4" type="ORF">SAMN05660461_5911</name>
</gene>
<proteinExistence type="inferred from homology"/>
<dbReference type="AlphaFoldDB" id="A0A1T5PBB7"/>
<evidence type="ECO:0000256" key="1">
    <source>
        <dbReference type="ARBA" id="ARBA00010211"/>
    </source>
</evidence>
<dbReference type="EMBL" id="FUZZ01000006">
    <property type="protein sequence ID" value="SKD10011.1"/>
    <property type="molecule type" value="Genomic_DNA"/>
</dbReference>
<dbReference type="FunFam" id="3.90.850.10:FF:000002">
    <property type="entry name" value="2-hydroxyhepta-2,4-diene-1,7-dioate isomerase"/>
    <property type="match status" value="1"/>
</dbReference>
<dbReference type="SUPFAM" id="SSF56529">
    <property type="entry name" value="FAH"/>
    <property type="match status" value="1"/>
</dbReference>
<dbReference type="PANTHER" id="PTHR42796:SF4">
    <property type="entry name" value="FUMARYLACETOACETATE HYDROLASE DOMAIN-CONTAINING PROTEIN 2A"/>
    <property type="match status" value="1"/>
</dbReference>
<comment type="similarity">
    <text evidence="1">Belongs to the FAH family.</text>
</comment>
<dbReference type="Pfam" id="PF01557">
    <property type="entry name" value="FAA_hydrolase"/>
    <property type="match status" value="1"/>
</dbReference>
<organism evidence="4 5">
    <name type="scientific">Chitinophaga ginsengisegetis</name>
    <dbReference type="NCBI Taxonomy" id="393003"/>
    <lineage>
        <taxon>Bacteria</taxon>
        <taxon>Pseudomonadati</taxon>
        <taxon>Bacteroidota</taxon>
        <taxon>Chitinophagia</taxon>
        <taxon>Chitinophagales</taxon>
        <taxon>Chitinophagaceae</taxon>
        <taxon>Chitinophaga</taxon>
    </lineage>
</organism>
<dbReference type="GO" id="GO:0019752">
    <property type="term" value="P:carboxylic acid metabolic process"/>
    <property type="evidence" value="ECO:0007669"/>
    <property type="project" value="UniProtKB-ARBA"/>
</dbReference>
<sequence>MYTFIVNNHIHNKSHPHYSYLGGINNLSTIIFYMKLIRFGEAGKEKPGILDEKNIRRDLSAIFEDWNHSFFQHEGIRELMAIQQKDNFLSFPVVPDSERWGACIARPGKVICIGLNYSDHAMESGMPIPDEPIVFLKAANTVVGPYDPVFIPRNSNKTDWEIEIGIVIGKNATYLENEEDAKSHIAGYCISHDVSERAFQLERGGQWTKGKSCDTFNPTGPFLVTPHEITDPQSISMRLTVNGEQMQSGNTSRMIFSMNHIVHYLSQFMTLEAGDLISTGTPPGVGLGLKPQRFLKAGDIVELWAEGLGYQKQTLIQS</sequence>
<dbReference type="PANTHER" id="PTHR42796">
    <property type="entry name" value="FUMARYLACETOACETATE HYDROLASE DOMAIN-CONTAINING PROTEIN 2A-RELATED"/>
    <property type="match status" value="1"/>
</dbReference>
<evidence type="ECO:0000256" key="2">
    <source>
        <dbReference type="ARBA" id="ARBA00022723"/>
    </source>
</evidence>
<protein>
    <submittedName>
        <fullName evidence="4">2-keto-4-pentenoate hydratase/2-oxohepta-3-ene-1,7-dioic acid hydratase (Catechol pathway)</fullName>
    </submittedName>
</protein>
<name>A0A1T5PBB7_9BACT</name>
<dbReference type="InterPro" id="IPR036663">
    <property type="entry name" value="Fumarylacetoacetase_C_sf"/>
</dbReference>
<dbReference type="GO" id="GO:0046872">
    <property type="term" value="F:metal ion binding"/>
    <property type="evidence" value="ECO:0007669"/>
    <property type="project" value="UniProtKB-KW"/>
</dbReference>
<dbReference type="Proteomes" id="UP000190166">
    <property type="component" value="Unassembled WGS sequence"/>
</dbReference>
<keyword evidence="5" id="KW-1185">Reference proteome</keyword>
<evidence type="ECO:0000259" key="3">
    <source>
        <dbReference type="Pfam" id="PF01557"/>
    </source>
</evidence>
<feature type="domain" description="Fumarylacetoacetase-like C-terminal" evidence="3">
    <location>
        <begin position="109"/>
        <end position="315"/>
    </location>
</feature>
<dbReference type="STRING" id="393003.SAMN05660461_5911"/>
<accession>A0A1T5PBB7</accession>
<dbReference type="InterPro" id="IPR051121">
    <property type="entry name" value="FAH"/>
</dbReference>
<dbReference type="GO" id="GO:0016853">
    <property type="term" value="F:isomerase activity"/>
    <property type="evidence" value="ECO:0007669"/>
    <property type="project" value="UniProtKB-ARBA"/>
</dbReference>